<organism evidence="1 2">
    <name type="scientific">Rhodococcus oxybenzonivorans</name>
    <dbReference type="NCBI Taxonomy" id="1990687"/>
    <lineage>
        <taxon>Bacteria</taxon>
        <taxon>Bacillati</taxon>
        <taxon>Actinomycetota</taxon>
        <taxon>Actinomycetes</taxon>
        <taxon>Mycobacteriales</taxon>
        <taxon>Nocardiaceae</taxon>
        <taxon>Rhodococcus</taxon>
    </lineage>
</organism>
<evidence type="ECO:0000313" key="1">
    <source>
        <dbReference type="EMBL" id="AWK75463.1"/>
    </source>
</evidence>
<dbReference type="OrthoDB" id="5195005at2"/>
<dbReference type="EMBL" id="CP021354">
    <property type="protein sequence ID" value="AWK75463.1"/>
    <property type="molecule type" value="Genomic_DNA"/>
</dbReference>
<dbReference type="SUPFAM" id="SSF50249">
    <property type="entry name" value="Nucleic acid-binding proteins"/>
    <property type="match status" value="1"/>
</dbReference>
<dbReference type="Proteomes" id="UP000245711">
    <property type="component" value="Chromosome"/>
</dbReference>
<evidence type="ECO:0000313" key="2">
    <source>
        <dbReference type="Proteomes" id="UP000245711"/>
    </source>
</evidence>
<keyword evidence="2" id="KW-1185">Reference proteome</keyword>
<dbReference type="Gene3D" id="2.40.50.140">
    <property type="entry name" value="Nucleic acid-binding proteins"/>
    <property type="match status" value="1"/>
</dbReference>
<dbReference type="AlphaFoldDB" id="A0A2S2C3S4"/>
<dbReference type="KEGG" id="roz:CBI38_10375"/>
<accession>A0A2S2C3S4</accession>
<sequence length="66" mass="7399">MWNAEEGWGVIDSAQTPGGCWAFYSEIVGEGFRTLIVGATVTLDWEQVTDQDGYRYRATRVEQHGS</sequence>
<dbReference type="InterPro" id="IPR012340">
    <property type="entry name" value="NA-bd_OB-fold"/>
</dbReference>
<proteinExistence type="predicted"/>
<protein>
    <submittedName>
        <fullName evidence="1">Cold-shock protein</fullName>
    </submittedName>
</protein>
<gene>
    <name evidence="1" type="ORF">CBI38_10375</name>
</gene>
<name>A0A2S2C3S4_9NOCA</name>
<reference evidence="1 2" key="1">
    <citation type="submission" date="2017-05" db="EMBL/GenBank/DDBJ databases">
        <title>Isolation of Rhodococcus sp. S2-17 biodegrading of BP-3.</title>
        <authorList>
            <person name="Lee Y."/>
            <person name="Kim K.H."/>
            <person name="Chun B.H."/>
            <person name="Jung H.S."/>
            <person name="Jeon C.O."/>
        </authorList>
    </citation>
    <scope>NUCLEOTIDE SEQUENCE [LARGE SCALE GENOMIC DNA]</scope>
    <source>
        <strain evidence="1 2">S2-17</strain>
    </source>
</reference>